<dbReference type="AlphaFoldDB" id="A0A0A8ZW81"/>
<proteinExistence type="predicted"/>
<evidence type="ECO:0000313" key="1">
    <source>
        <dbReference type="EMBL" id="JAD39052.1"/>
    </source>
</evidence>
<reference evidence="1" key="2">
    <citation type="journal article" date="2015" name="Data Brief">
        <title>Shoot transcriptome of the giant reed, Arundo donax.</title>
        <authorList>
            <person name="Barrero R.A."/>
            <person name="Guerrero F.D."/>
            <person name="Moolhuijzen P."/>
            <person name="Goolsby J.A."/>
            <person name="Tidwell J."/>
            <person name="Bellgard S.E."/>
            <person name="Bellgard M.I."/>
        </authorList>
    </citation>
    <scope>NUCLEOTIDE SEQUENCE</scope>
    <source>
        <tissue evidence="1">Shoot tissue taken approximately 20 cm above the soil surface</tissue>
    </source>
</reference>
<accession>A0A0A8ZW81</accession>
<dbReference type="EMBL" id="GBRH01258843">
    <property type="protein sequence ID" value="JAD39052.1"/>
    <property type="molecule type" value="Transcribed_RNA"/>
</dbReference>
<name>A0A0A8ZW81_ARUDO</name>
<reference evidence="1" key="1">
    <citation type="submission" date="2014-09" db="EMBL/GenBank/DDBJ databases">
        <authorList>
            <person name="Magalhaes I.L.F."/>
            <person name="Oliveira U."/>
            <person name="Santos F.R."/>
            <person name="Vidigal T.H.D.A."/>
            <person name="Brescovit A.D."/>
            <person name="Santos A.J."/>
        </authorList>
    </citation>
    <scope>NUCLEOTIDE SEQUENCE</scope>
    <source>
        <tissue evidence="1">Shoot tissue taken approximately 20 cm above the soil surface</tissue>
    </source>
</reference>
<protein>
    <submittedName>
        <fullName evidence="1">Uncharacterized protein</fullName>
    </submittedName>
</protein>
<organism evidence="1">
    <name type="scientific">Arundo donax</name>
    <name type="common">Giant reed</name>
    <name type="synonym">Donax arundinaceus</name>
    <dbReference type="NCBI Taxonomy" id="35708"/>
    <lineage>
        <taxon>Eukaryota</taxon>
        <taxon>Viridiplantae</taxon>
        <taxon>Streptophyta</taxon>
        <taxon>Embryophyta</taxon>
        <taxon>Tracheophyta</taxon>
        <taxon>Spermatophyta</taxon>
        <taxon>Magnoliopsida</taxon>
        <taxon>Liliopsida</taxon>
        <taxon>Poales</taxon>
        <taxon>Poaceae</taxon>
        <taxon>PACMAD clade</taxon>
        <taxon>Arundinoideae</taxon>
        <taxon>Arundineae</taxon>
        <taxon>Arundo</taxon>
    </lineage>
</organism>
<sequence>MELDMIAMYFYFLVMDGEGSM</sequence>